<accession>A0A383DJ21</accession>
<dbReference type="AlphaFoldDB" id="A0A383DJ21"/>
<organism evidence="1">
    <name type="scientific">marine metagenome</name>
    <dbReference type="NCBI Taxonomy" id="408172"/>
    <lineage>
        <taxon>unclassified sequences</taxon>
        <taxon>metagenomes</taxon>
        <taxon>ecological metagenomes</taxon>
    </lineage>
</organism>
<gene>
    <name evidence="1" type="ORF">METZ01_LOCUS497183</name>
</gene>
<sequence>MAAHSTLLAKIRQLGYELALAEESGGYCQDWASKKKEHDNLLERLYKLEKRIFA</sequence>
<protein>
    <submittedName>
        <fullName evidence="1">Uncharacterized protein</fullName>
    </submittedName>
</protein>
<dbReference type="EMBL" id="UINC01217645">
    <property type="protein sequence ID" value="SVE44329.1"/>
    <property type="molecule type" value="Genomic_DNA"/>
</dbReference>
<evidence type="ECO:0000313" key="1">
    <source>
        <dbReference type="EMBL" id="SVE44329.1"/>
    </source>
</evidence>
<reference evidence="1" key="1">
    <citation type="submission" date="2018-05" db="EMBL/GenBank/DDBJ databases">
        <authorList>
            <person name="Lanie J.A."/>
            <person name="Ng W.-L."/>
            <person name="Kazmierczak K.M."/>
            <person name="Andrzejewski T.M."/>
            <person name="Davidsen T.M."/>
            <person name="Wayne K.J."/>
            <person name="Tettelin H."/>
            <person name="Glass J.I."/>
            <person name="Rusch D."/>
            <person name="Podicherti R."/>
            <person name="Tsui H.-C.T."/>
            <person name="Winkler M.E."/>
        </authorList>
    </citation>
    <scope>NUCLEOTIDE SEQUENCE</scope>
</reference>
<name>A0A383DJ21_9ZZZZ</name>
<proteinExistence type="predicted"/>